<dbReference type="GeneID" id="79304972"/>
<sequence>MEDYERVPVEDWNAVADHLREIAADGEVSESGEGIEITVGSATFLVTKDGRVSAGMPLHDFEDGGVEALYFDHDAGAIRVEGGDLSYEFRTPS</sequence>
<accession>A0ABD5WR84</accession>
<evidence type="ECO:0000313" key="2">
    <source>
        <dbReference type="Proteomes" id="UP001596407"/>
    </source>
</evidence>
<dbReference type="Proteomes" id="UP001596407">
    <property type="component" value="Unassembled WGS sequence"/>
</dbReference>
<comment type="caution">
    <text evidence="1">The sequence shown here is derived from an EMBL/GenBank/DDBJ whole genome shotgun (WGS) entry which is preliminary data.</text>
</comment>
<gene>
    <name evidence="1" type="ORF">ACFQJ6_18020</name>
</gene>
<organism evidence="1 2">
    <name type="scientific">Halorussus caseinilyticus</name>
    <dbReference type="NCBI Taxonomy" id="3034025"/>
    <lineage>
        <taxon>Archaea</taxon>
        <taxon>Methanobacteriati</taxon>
        <taxon>Methanobacteriota</taxon>
        <taxon>Stenosarchaea group</taxon>
        <taxon>Halobacteria</taxon>
        <taxon>Halobacteriales</taxon>
        <taxon>Haladaptataceae</taxon>
        <taxon>Halorussus</taxon>
    </lineage>
</organism>
<keyword evidence="2" id="KW-1185">Reference proteome</keyword>
<proteinExistence type="predicted"/>
<name>A0ABD5WR84_9EURY</name>
<evidence type="ECO:0008006" key="3">
    <source>
        <dbReference type="Google" id="ProtNLM"/>
    </source>
</evidence>
<dbReference type="RefSeq" id="WP_276280341.1">
    <property type="nucleotide sequence ID" value="NZ_CP119809.1"/>
</dbReference>
<protein>
    <recommendedName>
        <fullName evidence="3">Halobacterial output domain-containing protein</fullName>
    </recommendedName>
</protein>
<dbReference type="EMBL" id="JBHSZH010000005">
    <property type="protein sequence ID" value="MFC7081714.1"/>
    <property type="molecule type" value="Genomic_DNA"/>
</dbReference>
<dbReference type="AlphaFoldDB" id="A0ABD5WR84"/>
<reference evidence="1 2" key="1">
    <citation type="journal article" date="2019" name="Int. J. Syst. Evol. Microbiol.">
        <title>The Global Catalogue of Microorganisms (GCM) 10K type strain sequencing project: providing services to taxonomists for standard genome sequencing and annotation.</title>
        <authorList>
            <consortium name="The Broad Institute Genomics Platform"/>
            <consortium name="The Broad Institute Genome Sequencing Center for Infectious Disease"/>
            <person name="Wu L."/>
            <person name="Ma J."/>
        </authorList>
    </citation>
    <scope>NUCLEOTIDE SEQUENCE [LARGE SCALE GENOMIC DNA]</scope>
    <source>
        <strain evidence="1 2">DT72</strain>
    </source>
</reference>
<evidence type="ECO:0000313" key="1">
    <source>
        <dbReference type="EMBL" id="MFC7081714.1"/>
    </source>
</evidence>